<accession>A0ABS6XEX4</accession>
<dbReference type="RefSeq" id="WP_199110134.1">
    <property type="nucleotide sequence ID" value="NZ_JAHWXQ010000002.1"/>
</dbReference>
<dbReference type="CDD" id="cd07820">
    <property type="entry name" value="SRPBCC_3"/>
    <property type="match status" value="1"/>
</dbReference>
<reference evidence="1 2" key="1">
    <citation type="submission" date="2021-07" db="EMBL/GenBank/DDBJ databases">
        <authorList>
            <person name="Kim M.K."/>
        </authorList>
    </citation>
    <scope>NUCLEOTIDE SEQUENCE [LARGE SCALE GENOMIC DNA]</scope>
    <source>
        <strain evidence="1 2">HLY7-15</strain>
    </source>
</reference>
<dbReference type="Proteomes" id="UP000774935">
    <property type="component" value="Unassembled WGS sequence"/>
</dbReference>
<comment type="caution">
    <text evidence="1">The sequence shown here is derived from an EMBL/GenBank/DDBJ whole genome shotgun (WGS) entry which is preliminary data.</text>
</comment>
<evidence type="ECO:0000313" key="2">
    <source>
        <dbReference type="Proteomes" id="UP000774935"/>
    </source>
</evidence>
<sequence length="159" mass="18376">MPQIELETIIRSDIEICFDLSRSIDLHIISTAQTNEQAVAGVTSGLINISESVTWEATHFGFRQKLTTEITAFKRPFYFRDEQIKGAFTFLVHDHFFESQGDKVVMKDIFNFKSPLGFIGRIADTFILEKYLTELLVKRNQAIKYFAESGKWESLLNER</sequence>
<evidence type="ECO:0000313" key="1">
    <source>
        <dbReference type="EMBL" id="MBW3365676.1"/>
    </source>
</evidence>
<organism evidence="1 2">
    <name type="scientific">Pontibacter populi</name>
    <dbReference type="NCBI Taxonomy" id="890055"/>
    <lineage>
        <taxon>Bacteria</taxon>
        <taxon>Pseudomonadati</taxon>
        <taxon>Bacteroidota</taxon>
        <taxon>Cytophagia</taxon>
        <taxon>Cytophagales</taxon>
        <taxon>Hymenobacteraceae</taxon>
        <taxon>Pontibacter</taxon>
    </lineage>
</organism>
<dbReference type="Gene3D" id="3.30.530.20">
    <property type="match status" value="1"/>
</dbReference>
<protein>
    <submittedName>
        <fullName evidence="1">SRPBCC family protein</fullName>
    </submittedName>
</protein>
<dbReference type="SUPFAM" id="SSF55961">
    <property type="entry name" value="Bet v1-like"/>
    <property type="match status" value="1"/>
</dbReference>
<keyword evidence="2" id="KW-1185">Reference proteome</keyword>
<gene>
    <name evidence="1" type="ORF">KYK27_11500</name>
</gene>
<name>A0ABS6XEX4_9BACT</name>
<dbReference type="InterPro" id="IPR023393">
    <property type="entry name" value="START-like_dom_sf"/>
</dbReference>
<proteinExistence type="predicted"/>
<dbReference type="EMBL" id="JAHWXQ010000002">
    <property type="protein sequence ID" value="MBW3365676.1"/>
    <property type="molecule type" value="Genomic_DNA"/>
</dbReference>